<evidence type="ECO:0000256" key="1">
    <source>
        <dbReference type="SAM" id="MobiDB-lite"/>
    </source>
</evidence>
<dbReference type="Gene3D" id="3.90.70.10">
    <property type="entry name" value="Cysteine proteinases"/>
    <property type="match status" value="1"/>
</dbReference>
<gene>
    <name evidence="3" type="ORF">CHILSU_LOCUS218</name>
</gene>
<dbReference type="SUPFAM" id="SSF54001">
    <property type="entry name" value="Cysteine proteinases"/>
    <property type="match status" value="1"/>
</dbReference>
<dbReference type="InterPro" id="IPR057560">
    <property type="entry name" value="Znf_SCAND3"/>
</dbReference>
<sequence>MRLFTVPYSSHAIRIHCFKNQKLFCYFKKSTYSYYTLHFLAHCDCGSKAHCDLSRSNEDYLASFVIHPGSGENCGKVYLRGKAREKVCQEIEACGSVDEYRASVAKKYMKIGGSKPPMLYSQNVLHVAKSAFKKSNFLHEDPITSLDIMKNTNRANSIHDIGKNPFSVEFWTNEQINAYKKVAKKSSVSMCVDATGLNLKSIKRPYSNKECSIFLYVICINSEGCQFLVAQRLAERHTTRDIMNFLYSFHNSGTPPPDELVSDQGRPILNAAVLTYSRYTNIEEYAEKMKDEKVTTRIRIDVAHFENIYKKLFKEVNRRVKCLYMAAIGKLIRTENLREAENIITSIFLMANCETEGKKDNGMETECSRQKNWLIHLVTGYEEDEHTVSLDASNKPFYEDSTEEVHSKLNYWGKWGQKLLDKVSPFFKEEGSDVNAYHLHNVDITKQLLKDLQLIPIWGNILNEKFTFGRNPASSACVEGEINKVKLRMKKHKHPIRVDEYVDESLQYLEGRMLIANSDLDANEKNSLQNDDMVCDVCKNLISFEDASTCTICMNPVHKNVCSEKSRTQNICSQCANTNYVKKNTTLNELENWRGKGEARSKKQRQIAGSKSTTQNKQCIACKDGNFPTGAHKCIRCKKNVHILDGCSISINNQDEGYGEQRLCIDCANIDNRNNNFDNEDTSINSHNIDHTSTNSDCNPPSNDQSDDFNEPQILTSNTKTTRTSKNSRNVMRNKYRPAAKYLGDRTADIKDSLAWDKNRSIPVIKNGNDTSLAPVQLKGKTVTLRNTCAFDSILYLVFAAATDFPHLKLKMVEYDSHFFNMVLDTIEKGLRTHTYTLRVQVLSDIFSLKQSKLTDSMYTIDAYTHPGWLAQQLFKICPSFKEQSTCIYCKHVVDKNLTGLQIQDVMILDRTFCEDYNLNEMFAKSKSICYKCERHDSVEHRLVETGDVIILQVFNCEEKNITIRLDQIPKILKDPLDASNQYLLVGIVNYIGPEGFQTRRHSWENESQTGHYTAFTYRRGNTGWMEFDDLQRQSSNKSLKYKALPRVLMYVKCVK</sequence>
<dbReference type="InterPro" id="IPR038765">
    <property type="entry name" value="Papain-like_cys_pep_sf"/>
</dbReference>
<name>A0ABN8L368_CHISP</name>
<proteinExistence type="predicted"/>
<feature type="compositionally biased region" description="Low complexity" evidence="1">
    <location>
        <begin position="716"/>
        <end position="728"/>
    </location>
</feature>
<feature type="compositionally biased region" description="Polar residues" evidence="1">
    <location>
        <begin position="682"/>
        <end position="704"/>
    </location>
</feature>
<evidence type="ECO:0000259" key="2">
    <source>
        <dbReference type="PROSITE" id="PS50235"/>
    </source>
</evidence>
<dbReference type="Pfam" id="PF23663">
    <property type="entry name" value="Znf_SCAND3"/>
    <property type="match status" value="1"/>
</dbReference>
<dbReference type="InterPro" id="IPR028889">
    <property type="entry name" value="USP"/>
</dbReference>
<feature type="region of interest" description="Disordered" evidence="1">
    <location>
        <begin position="678"/>
        <end position="728"/>
    </location>
</feature>
<accession>A0ABN8L368</accession>
<feature type="domain" description="USP" evidence="2">
    <location>
        <begin position="779"/>
        <end position="1054"/>
    </location>
</feature>
<keyword evidence="4" id="KW-1185">Reference proteome</keyword>
<dbReference type="EMBL" id="OU963894">
    <property type="protein sequence ID" value="CAH2979386.1"/>
    <property type="molecule type" value="Genomic_DNA"/>
</dbReference>
<evidence type="ECO:0000313" key="4">
    <source>
        <dbReference type="Proteomes" id="UP001153292"/>
    </source>
</evidence>
<organism evidence="3 4">
    <name type="scientific">Chilo suppressalis</name>
    <name type="common">Asiatic rice borer moth</name>
    <dbReference type="NCBI Taxonomy" id="168631"/>
    <lineage>
        <taxon>Eukaryota</taxon>
        <taxon>Metazoa</taxon>
        <taxon>Ecdysozoa</taxon>
        <taxon>Arthropoda</taxon>
        <taxon>Hexapoda</taxon>
        <taxon>Insecta</taxon>
        <taxon>Pterygota</taxon>
        <taxon>Neoptera</taxon>
        <taxon>Endopterygota</taxon>
        <taxon>Lepidoptera</taxon>
        <taxon>Glossata</taxon>
        <taxon>Ditrysia</taxon>
        <taxon>Pyraloidea</taxon>
        <taxon>Crambidae</taxon>
        <taxon>Crambinae</taxon>
        <taxon>Chilo</taxon>
    </lineage>
</organism>
<evidence type="ECO:0000313" key="3">
    <source>
        <dbReference type="EMBL" id="CAH2979386.1"/>
    </source>
</evidence>
<dbReference type="PROSITE" id="PS50235">
    <property type="entry name" value="USP_3"/>
    <property type="match status" value="1"/>
</dbReference>
<protein>
    <recommendedName>
        <fullName evidence="2">USP domain-containing protein</fullName>
    </recommendedName>
</protein>
<reference evidence="3" key="1">
    <citation type="submission" date="2021-12" db="EMBL/GenBank/DDBJ databases">
        <authorList>
            <person name="King R."/>
        </authorList>
    </citation>
    <scope>NUCLEOTIDE SEQUENCE</scope>
</reference>
<dbReference type="Proteomes" id="UP001153292">
    <property type="component" value="Chromosome 1"/>
</dbReference>